<organism evidence="2">
    <name type="scientific">Ignisphaera aggregans</name>
    <dbReference type="NCBI Taxonomy" id="334771"/>
    <lineage>
        <taxon>Archaea</taxon>
        <taxon>Thermoproteota</taxon>
        <taxon>Thermoprotei</taxon>
        <taxon>Desulfurococcales</taxon>
        <taxon>Desulfurococcaceae</taxon>
        <taxon>Ignisphaera</taxon>
    </lineage>
</organism>
<reference evidence="2" key="1">
    <citation type="journal article" date="2020" name="mSystems">
        <title>Genome- and Community-Level Interaction Insights into Carbon Utilization and Element Cycling Functions of Hydrothermarchaeota in Hydrothermal Sediment.</title>
        <authorList>
            <person name="Zhou Z."/>
            <person name="Liu Y."/>
            <person name="Xu W."/>
            <person name="Pan J."/>
            <person name="Luo Z.H."/>
            <person name="Li M."/>
        </authorList>
    </citation>
    <scope>NUCLEOTIDE SEQUENCE [LARGE SCALE GENOMIC DNA]</scope>
    <source>
        <strain evidence="1">SpSt-629</strain>
        <strain evidence="2">SpSt-688</strain>
    </source>
</reference>
<dbReference type="InterPro" id="IPR036249">
    <property type="entry name" value="Thioredoxin-like_sf"/>
</dbReference>
<dbReference type="EMBL" id="DTAU01000068">
    <property type="protein sequence ID" value="HFQ78794.1"/>
    <property type="molecule type" value="Genomic_DNA"/>
</dbReference>
<name>A0A7J3MWS6_9CREN</name>
<protein>
    <recommendedName>
        <fullName evidence="3">Thioredoxin domain-containing protein</fullName>
    </recommendedName>
</protein>
<comment type="caution">
    <text evidence="2">The sequence shown here is derived from an EMBL/GenBank/DDBJ whole genome shotgun (WGS) entry which is preliminary data.</text>
</comment>
<gene>
    <name evidence="1" type="ORF">ENT99_03710</name>
    <name evidence="2" type="ORF">ENU64_00995</name>
</gene>
<dbReference type="EMBL" id="DTDH01000025">
    <property type="protein sequence ID" value="HGT97992.1"/>
    <property type="molecule type" value="Genomic_DNA"/>
</dbReference>
<evidence type="ECO:0000313" key="1">
    <source>
        <dbReference type="EMBL" id="HFQ78794.1"/>
    </source>
</evidence>
<dbReference type="Gene3D" id="3.40.30.10">
    <property type="entry name" value="Glutaredoxin"/>
    <property type="match status" value="1"/>
</dbReference>
<proteinExistence type="predicted"/>
<evidence type="ECO:0000313" key="2">
    <source>
        <dbReference type="EMBL" id="HGT97992.1"/>
    </source>
</evidence>
<sequence length="192" mass="22139">MSDSSSTLKIVNETSQNGIYLYDPKNSVWIFLRSDGDSYKPDKKGIYVLYFDNAKCSACRKYDNIWFPFVQNNANTKNNLYFVVILCNWFARDCTSKAASESFKHYDVHASPTTIVLYVDESGEIKYQEKYEGVLYEFELKLILENFEERAMKAVKGEKVSPPIEKKSSSNVIEDIVLQILRSIFEKGGKEQ</sequence>
<dbReference type="AlphaFoldDB" id="A0A7J3MWS6"/>
<dbReference type="SUPFAM" id="SSF52833">
    <property type="entry name" value="Thioredoxin-like"/>
    <property type="match status" value="1"/>
</dbReference>
<accession>A0A7J3MWS6</accession>
<evidence type="ECO:0008006" key="3">
    <source>
        <dbReference type="Google" id="ProtNLM"/>
    </source>
</evidence>